<dbReference type="GeneID" id="83155665"/>
<evidence type="ECO:0000256" key="1">
    <source>
        <dbReference type="ARBA" id="ARBA00004496"/>
    </source>
</evidence>
<keyword evidence="10" id="KW-1185">Reference proteome</keyword>
<dbReference type="EMBL" id="FP929052">
    <property type="protein sequence ID" value="CBL17068.1"/>
    <property type="molecule type" value="Genomic_DNA"/>
</dbReference>
<dbReference type="InterPro" id="IPR007793">
    <property type="entry name" value="DivIVA_fam"/>
</dbReference>
<dbReference type="HOGENOM" id="CLU_076854_1_0_9"/>
<dbReference type="Gene3D" id="6.10.250.660">
    <property type="match status" value="1"/>
</dbReference>
<reference evidence="9" key="2">
    <citation type="submission" date="2010-03" db="EMBL/GenBank/DDBJ databases">
        <authorList>
            <person name="Pajon A."/>
        </authorList>
    </citation>
    <scope>NUCLEOTIDE SEQUENCE</scope>
    <source>
        <strain evidence="9">Type strain: 18P13</strain>
    </source>
</reference>
<dbReference type="GO" id="GO:0005737">
    <property type="term" value="C:cytoplasm"/>
    <property type="evidence" value="ECO:0007669"/>
    <property type="project" value="UniProtKB-SubCell"/>
</dbReference>
<dbReference type="PANTHER" id="PTHR35794:SF2">
    <property type="entry name" value="CELL DIVISION PROTEIN DIVIVA"/>
    <property type="match status" value="1"/>
</dbReference>
<comment type="similarity">
    <text evidence="2">Belongs to the DivIVA family.</text>
</comment>
<evidence type="ECO:0000313" key="9">
    <source>
        <dbReference type="EMBL" id="CBL17068.1"/>
    </source>
</evidence>
<evidence type="ECO:0000256" key="7">
    <source>
        <dbReference type="SAM" id="Coils"/>
    </source>
</evidence>
<dbReference type="NCBIfam" id="TIGR03544">
    <property type="entry name" value="DivI1A_domain"/>
    <property type="match status" value="1"/>
</dbReference>
<name>D4LBS3_RUMC1</name>
<dbReference type="PANTHER" id="PTHR35794">
    <property type="entry name" value="CELL DIVISION PROTEIN DIVIVA"/>
    <property type="match status" value="1"/>
</dbReference>
<dbReference type="RefSeq" id="WP_015557975.1">
    <property type="nucleotide sequence ID" value="NC_021039.1"/>
</dbReference>
<reference evidence="9" key="1">
    <citation type="submission" date="2010-03" db="EMBL/GenBank/DDBJ databases">
        <title>The genome sequence of Ruminococcus sp. 18P13.</title>
        <authorList>
            <consortium name="metaHIT consortium -- http://www.metahit.eu/"/>
            <person name="Pajon A."/>
            <person name="Turner K."/>
            <person name="Parkhill J."/>
            <person name="Bernalier A."/>
        </authorList>
    </citation>
    <scope>NUCLEOTIDE SEQUENCE [LARGE SCALE GENOMIC DNA]</scope>
    <source>
        <strain evidence="9">Type strain: 18P13</strain>
    </source>
</reference>
<organism evidence="9 10">
    <name type="scientific">Ruminococcus champanellensis (strain DSM 18848 / JCM 17042 / KCTC 15320 / 18P13)</name>
    <dbReference type="NCBI Taxonomy" id="213810"/>
    <lineage>
        <taxon>Bacteria</taxon>
        <taxon>Bacillati</taxon>
        <taxon>Bacillota</taxon>
        <taxon>Clostridia</taxon>
        <taxon>Eubacteriales</taxon>
        <taxon>Oscillospiraceae</taxon>
        <taxon>Ruminococcus</taxon>
    </lineage>
</organism>
<dbReference type="STRING" id="213810.RUM_08920"/>
<keyword evidence="6" id="KW-0131">Cell cycle</keyword>
<dbReference type="KEGG" id="rch:RUM_08920"/>
<evidence type="ECO:0000256" key="5">
    <source>
        <dbReference type="ARBA" id="ARBA00023054"/>
    </source>
</evidence>
<accession>D4LBS3</accession>
<dbReference type="PATRIC" id="fig|213810.4.peg.804"/>
<evidence type="ECO:0000256" key="2">
    <source>
        <dbReference type="ARBA" id="ARBA00009008"/>
    </source>
</evidence>
<dbReference type="AlphaFoldDB" id="D4LBS3"/>
<gene>
    <name evidence="9" type="ordered locus">RUM_08920</name>
</gene>
<feature type="region of interest" description="Disordered" evidence="8">
    <location>
        <begin position="159"/>
        <end position="205"/>
    </location>
</feature>
<comment type="subcellular location">
    <subcellularLocation>
        <location evidence="1">Cytoplasm</location>
    </subcellularLocation>
</comment>
<proteinExistence type="inferred from homology"/>
<dbReference type="BioCyc" id="RCHA213810:RUM_RS04305-MONOMER"/>
<dbReference type="Pfam" id="PF05103">
    <property type="entry name" value="DivIVA"/>
    <property type="match status" value="1"/>
</dbReference>
<keyword evidence="4" id="KW-0132">Cell division</keyword>
<dbReference type="InterPro" id="IPR019933">
    <property type="entry name" value="DivIVA_domain"/>
</dbReference>
<evidence type="ECO:0000256" key="6">
    <source>
        <dbReference type="ARBA" id="ARBA00023306"/>
    </source>
</evidence>
<evidence type="ECO:0000256" key="4">
    <source>
        <dbReference type="ARBA" id="ARBA00022618"/>
    </source>
</evidence>
<dbReference type="Proteomes" id="UP000007054">
    <property type="component" value="Chromosome"/>
</dbReference>
<dbReference type="OrthoDB" id="9815492at2"/>
<evidence type="ECO:0000256" key="3">
    <source>
        <dbReference type="ARBA" id="ARBA00022490"/>
    </source>
</evidence>
<feature type="compositionally biased region" description="Acidic residues" evidence="8">
    <location>
        <begin position="159"/>
        <end position="175"/>
    </location>
</feature>
<dbReference type="GO" id="GO:0051301">
    <property type="term" value="P:cell division"/>
    <property type="evidence" value="ECO:0007669"/>
    <property type="project" value="UniProtKB-KW"/>
</dbReference>
<keyword evidence="5 7" id="KW-0175">Coiled coil</keyword>
<sequence>MITAKDIKNKRFEKAAFGYKQEEIDEYMQQLEADFRAMEHDLEDANAKIQLLADKVREYRADEDALKDALLGAQKQGKHVIAEANEKAAEILQEAQARAEQLNDEATRQHEQAMAANRAEIDREKQALIVAQNQVADFKKNLFDMYKAHLELISQMPEPDYDASAEPEAPSEPEQPEAPVQTDEEPILEDTPKRDPFATSQFSAKTIRGEYDSRFGDLHFGQKNNNAKDE</sequence>
<keyword evidence="3" id="KW-0963">Cytoplasm</keyword>
<evidence type="ECO:0000256" key="8">
    <source>
        <dbReference type="SAM" id="MobiDB-lite"/>
    </source>
</evidence>
<feature type="coiled-coil region" evidence="7">
    <location>
        <begin position="28"/>
        <end position="141"/>
    </location>
</feature>
<evidence type="ECO:0000313" key="10">
    <source>
        <dbReference type="Proteomes" id="UP000007054"/>
    </source>
</evidence>
<protein>
    <submittedName>
        <fullName evidence="9">DivIVA domain</fullName>
    </submittedName>
</protein>